<dbReference type="InterPro" id="IPR017853">
    <property type="entry name" value="GH"/>
</dbReference>
<dbReference type="OrthoDB" id="5526311at2"/>
<feature type="domain" description="Glycoside hydrolase family 29 N-terminal" evidence="1">
    <location>
        <begin position="6"/>
        <end position="35"/>
    </location>
</feature>
<reference evidence="2 3" key="1">
    <citation type="journal article" date="2008" name="Int. J. Syst. Evol. Microbiol.">
        <title>Tessaracoccus flavescens sp. nov., isolated from marine sediment.</title>
        <authorList>
            <person name="Lee D.W."/>
            <person name="Lee S.D."/>
        </authorList>
    </citation>
    <scope>NUCLEOTIDE SEQUENCE [LARGE SCALE GENOMIC DNA]</scope>
    <source>
        <strain evidence="2 3">SST-39T</strain>
    </source>
</reference>
<dbReference type="KEGG" id="tfa:BW733_06535"/>
<accession>A0A1Q2CWR9</accession>
<dbReference type="GO" id="GO:0004560">
    <property type="term" value="F:alpha-L-fucosidase activity"/>
    <property type="evidence" value="ECO:0007669"/>
    <property type="project" value="InterPro"/>
</dbReference>
<dbReference type="Proteomes" id="UP000188235">
    <property type="component" value="Chromosome"/>
</dbReference>
<dbReference type="SUPFAM" id="SSF51445">
    <property type="entry name" value="(Trans)glycosidases"/>
    <property type="match status" value="1"/>
</dbReference>
<dbReference type="Gene3D" id="3.20.20.80">
    <property type="entry name" value="Glycosidases"/>
    <property type="match status" value="1"/>
</dbReference>
<evidence type="ECO:0000313" key="2">
    <source>
        <dbReference type="EMBL" id="AQP50539.1"/>
    </source>
</evidence>
<name>A0A1Q2CWR9_9ACTN</name>
<sequence>MSTFPALLLNVGPRADGTLPPLQQQALVELGKWMQSGPKELLKRARPASLDGSAVPDNAWVRAIEKDGQRHVFVDVAGHEREAVGAVLDVAIDGATHTVDLPAGRPGPVMLSN</sequence>
<organism evidence="2 3">
    <name type="scientific">Tessaracoccus flavescens</name>
    <dbReference type="NCBI Taxonomy" id="399497"/>
    <lineage>
        <taxon>Bacteria</taxon>
        <taxon>Bacillati</taxon>
        <taxon>Actinomycetota</taxon>
        <taxon>Actinomycetes</taxon>
        <taxon>Propionibacteriales</taxon>
        <taxon>Propionibacteriaceae</taxon>
        <taxon>Tessaracoccus</taxon>
    </lineage>
</organism>
<dbReference type="GO" id="GO:0005975">
    <property type="term" value="P:carbohydrate metabolic process"/>
    <property type="evidence" value="ECO:0007669"/>
    <property type="project" value="InterPro"/>
</dbReference>
<protein>
    <recommendedName>
        <fullName evidence="1">Glycoside hydrolase family 29 N-terminal domain-containing protein</fullName>
    </recommendedName>
</protein>
<dbReference type="Pfam" id="PF01120">
    <property type="entry name" value="Alpha_L_fucos"/>
    <property type="match status" value="1"/>
</dbReference>
<evidence type="ECO:0000259" key="1">
    <source>
        <dbReference type="Pfam" id="PF01120"/>
    </source>
</evidence>
<gene>
    <name evidence="2" type="ORF">BW733_06535</name>
</gene>
<evidence type="ECO:0000313" key="3">
    <source>
        <dbReference type="Proteomes" id="UP000188235"/>
    </source>
</evidence>
<keyword evidence="3" id="KW-1185">Reference proteome</keyword>
<dbReference type="STRING" id="399497.BW733_06535"/>
<proteinExistence type="predicted"/>
<dbReference type="InterPro" id="IPR057739">
    <property type="entry name" value="Glyco_hydro_29_N"/>
</dbReference>
<dbReference type="AlphaFoldDB" id="A0A1Q2CWR9"/>
<dbReference type="EMBL" id="CP019607">
    <property type="protein sequence ID" value="AQP50539.1"/>
    <property type="molecule type" value="Genomic_DNA"/>
</dbReference>